<accession>A0ABU0ZTD3</accession>
<gene>
    <name evidence="1" type="ORF">RB614_37680</name>
</gene>
<proteinExistence type="predicted"/>
<reference evidence="1 2" key="1">
    <citation type="submission" date="2023-08" db="EMBL/GenBank/DDBJ databases">
        <title>Phytohabitans sansha sp. nov., isolated from marine sediment.</title>
        <authorList>
            <person name="Zhao Y."/>
            <person name="Yi K."/>
        </authorList>
    </citation>
    <scope>NUCLEOTIDE SEQUENCE [LARGE SCALE GENOMIC DNA]</scope>
    <source>
        <strain evidence="1 2">ZYX-F-186</strain>
    </source>
</reference>
<sequence>MSDETYIVVGDDGTPKAVVDLALLTEEGAKLGAAMALSCDDPERLDAITAEAVEKYDDPTYSFVISAALRMVTENILAPCMAVAHKATGIDLRDGLDRILRGEEPPRV</sequence>
<protein>
    <submittedName>
        <fullName evidence="1">Uncharacterized protein</fullName>
    </submittedName>
</protein>
<dbReference type="Proteomes" id="UP001230908">
    <property type="component" value="Unassembled WGS sequence"/>
</dbReference>
<name>A0ABU0ZTD3_9ACTN</name>
<evidence type="ECO:0000313" key="2">
    <source>
        <dbReference type="Proteomes" id="UP001230908"/>
    </source>
</evidence>
<organism evidence="1 2">
    <name type="scientific">Phytohabitans maris</name>
    <dbReference type="NCBI Taxonomy" id="3071409"/>
    <lineage>
        <taxon>Bacteria</taxon>
        <taxon>Bacillati</taxon>
        <taxon>Actinomycetota</taxon>
        <taxon>Actinomycetes</taxon>
        <taxon>Micromonosporales</taxon>
        <taxon>Micromonosporaceae</taxon>
    </lineage>
</organism>
<keyword evidence="2" id="KW-1185">Reference proteome</keyword>
<evidence type="ECO:0000313" key="1">
    <source>
        <dbReference type="EMBL" id="MDQ7910240.1"/>
    </source>
</evidence>
<dbReference type="EMBL" id="JAVHUY010000053">
    <property type="protein sequence ID" value="MDQ7910240.1"/>
    <property type="molecule type" value="Genomic_DNA"/>
</dbReference>
<dbReference type="RefSeq" id="WP_308717490.1">
    <property type="nucleotide sequence ID" value="NZ_JAVHUY010000053.1"/>
</dbReference>
<comment type="caution">
    <text evidence="1">The sequence shown here is derived from an EMBL/GenBank/DDBJ whole genome shotgun (WGS) entry which is preliminary data.</text>
</comment>